<comment type="similarity">
    <text evidence="2 10 13">Belongs to the SecY/SEC61-alpha family.</text>
</comment>
<reference evidence="15 16" key="1">
    <citation type="submission" date="2018-03" db="EMBL/GenBank/DDBJ databases">
        <title>Genomic Encyclopedia of Archaeal and Bacterial Type Strains, Phase II (KMG-II): from individual species to whole genera.</title>
        <authorList>
            <person name="Goeker M."/>
        </authorList>
    </citation>
    <scope>NUCLEOTIDE SEQUENCE [LARGE SCALE GENOMIC DNA]</scope>
    <source>
        <strain evidence="15 16">DSM 29318</strain>
    </source>
</reference>
<evidence type="ECO:0000256" key="7">
    <source>
        <dbReference type="ARBA" id="ARBA00023010"/>
    </source>
</evidence>
<dbReference type="OrthoDB" id="9809248at2"/>
<dbReference type="InterPro" id="IPR002208">
    <property type="entry name" value="SecY/SEC61-alpha"/>
</dbReference>
<dbReference type="Proteomes" id="UP000238801">
    <property type="component" value="Unassembled WGS sequence"/>
</dbReference>
<keyword evidence="10" id="KW-1003">Cell membrane</keyword>
<dbReference type="AlphaFoldDB" id="A0A2T0X3H5"/>
<dbReference type="InterPro" id="IPR023201">
    <property type="entry name" value="SecY_dom_sf"/>
</dbReference>
<comment type="caution">
    <text evidence="15">The sequence shown here is derived from an EMBL/GenBank/DDBJ whole genome shotgun (WGS) entry which is preliminary data.</text>
</comment>
<evidence type="ECO:0000256" key="3">
    <source>
        <dbReference type="ARBA" id="ARBA00022448"/>
    </source>
</evidence>
<feature type="transmembrane region" description="Helical" evidence="10">
    <location>
        <begin position="153"/>
        <end position="174"/>
    </location>
</feature>
<dbReference type="PROSITE" id="PS00756">
    <property type="entry name" value="SECY_2"/>
    <property type="match status" value="1"/>
</dbReference>
<feature type="transmembrane region" description="Helical" evidence="10">
    <location>
        <begin position="214"/>
        <end position="236"/>
    </location>
</feature>
<dbReference type="PIRSF" id="PIRSF004557">
    <property type="entry name" value="SecY"/>
    <property type="match status" value="1"/>
</dbReference>
<evidence type="ECO:0000256" key="4">
    <source>
        <dbReference type="ARBA" id="ARBA00022692"/>
    </source>
</evidence>
<evidence type="ECO:0000256" key="8">
    <source>
        <dbReference type="ARBA" id="ARBA00023136"/>
    </source>
</evidence>
<dbReference type="InterPro" id="IPR026593">
    <property type="entry name" value="SecY"/>
</dbReference>
<feature type="transmembrane region" description="Helical" evidence="10">
    <location>
        <begin position="123"/>
        <end position="141"/>
    </location>
</feature>
<keyword evidence="6 10" id="KW-1133">Transmembrane helix</keyword>
<name>A0A2T0X3H5_9RHOB</name>
<keyword evidence="3 10" id="KW-0813">Transport</keyword>
<organism evidence="15 16">
    <name type="scientific">Hasllibacter halocynthiae</name>
    <dbReference type="NCBI Taxonomy" id="595589"/>
    <lineage>
        <taxon>Bacteria</taxon>
        <taxon>Pseudomonadati</taxon>
        <taxon>Pseudomonadota</taxon>
        <taxon>Alphaproteobacteria</taxon>
        <taxon>Rhodobacterales</taxon>
        <taxon>Roseobacteraceae</taxon>
        <taxon>Hasllibacter</taxon>
    </lineage>
</organism>
<dbReference type="SUPFAM" id="SSF103491">
    <property type="entry name" value="Preprotein translocase SecY subunit"/>
    <property type="match status" value="1"/>
</dbReference>
<dbReference type="GO" id="GO:0065002">
    <property type="term" value="P:intracellular protein transmembrane transport"/>
    <property type="evidence" value="ECO:0007669"/>
    <property type="project" value="UniProtKB-UniRule"/>
</dbReference>
<evidence type="ECO:0000313" key="15">
    <source>
        <dbReference type="EMBL" id="PRY93502.1"/>
    </source>
</evidence>
<keyword evidence="16" id="KW-1185">Reference proteome</keyword>
<protein>
    <recommendedName>
        <fullName evidence="9 10">Protein translocase subunit SecY</fullName>
    </recommendedName>
</protein>
<dbReference type="RefSeq" id="WP_106161091.1">
    <property type="nucleotide sequence ID" value="NZ_PVTT01000002.1"/>
</dbReference>
<feature type="transmembrane region" description="Helical" evidence="10">
    <location>
        <begin position="274"/>
        <end position="295"/>
    </location>
</feature>
<dbReference type="FunFam" id="1.10.3370.10:FF:000001">
    <property type="entry name" value="Preprotein translocase subunit SecY"/>
    <property type="match status" value="1"/>
</dbReference>
<dbReference type="NCBIfam" id="TIGR00967">
    <property type="entry name" value="3a0501s007"/>
    <property type="match status" value="1"/>
</dbReference>
<dbReference type="GO" id="GO:0005886">
    <property type="term" value="C:plasma membrane"/>
    <property type="evidence" value="ECO:0007669"/>
    <property type="project" value="UniProtKB-SubCell"/>
</dbReference>
<feature type="transmembrane region" description="Helical" evidence="10">
    <location>
        <begin position="186"/>
        <end position="208"/>
    </location>
</feature>
<dbReference type="HAMAP" id="MF_01465">
    <property type="entry name" value="SecY"/>
    <property type="match status" value="1"/>
</dbReference>
<comment type="subunit">
    <text evidence="10">Component of the Sec protein translocase complex. Heterotrimer consisting of SecY, SecE and SecG subunits. The heterotrimers can form oligomers, although 1 heterotrimer is thought to be able to translocate proteins. Interacts with the ribosome. Interacts with SecDF, and other proteins may be involved. Interacts with SecA.</text>
</comment>
<evidence type="ECO:0000256" key="5">
    <source>
        <dbReference type="ARBA" id="ARBA00022927"/>
    </source>
</evidence>
<sequence>MASAAEQMAANMSWGAFGKATELRARILFTLGLLCVYRLGTYIPVPGIDGIELQRFMEEAATGIGGILSMFTGGALGRMGIFALGIMPYISASIIVQLMTAMIPQLEQLKKEGEQGRKKINQYTRYFTVVLATFQAYGLAVSLQSGGLVTDPGVFFIASCVITLVGGTMFLMWVGEQITQRGIGNGISLIIFVGIVAELPAALAQFFVSGRSGAIGPAVIVGVIVMVVAVMAFVVFMERALRKIHIQYPRRQVGMKVYDGGSSHLPIKVNPAGVIPAIFASSLLLLPTTISTFSGQEAGGFASTMLAYFGPGQPLYLLFFTVMIVFFTYFYTANVAFKSEDVADNLKNQGGFVPGIRPGKRTAEYLDYVVSRLLVLGSAYLAAVCLLPEILRAELAIPFYFGGTSLLIVVSVTMDTIQQIQSHMLAHQYEGLIERSQLRGKRRGAGTTRKGAGAMRKKGSTRR</sequence>
<dbReference type="InterPro" id="IPR030659">
    <property type="entry name" value="SecY_CS"/>
</dbReference>
<keyword evidence="8 10" id="KW-0472">Membrane</keyword>
<evidence type="ECO:0000256" key="10">
    <source>
        <dbReference type="HAMAP-Rule" id="MF_01465"/>
    </source>
</evidence>
<dbReference type="Pfam" id="PF00344">
    <property type="entry name" value="SecY"/>
    <property type="match status" value="1"/>
</dbReference>
<evidence type="ECO:0000256" key="6">
    <source>
        <dbReference type="ARBA" id="ARBA00022989"/>
    </source>
</evidence>
<dbReference type="Gene3D" id="1.10.3370.10">
    <property type="entry name" value="SecY subunit domain"/>
    <property type="match status" value="1"/>
</dbReference>
<feature type="transmembrane region" description="Helical" evidence="10">
    <location>
        <begin position="79"/>
        <end position="103"/>
    </location>
</feature>
<dbReference type="PANTHER" id="PTHR10906">
    <property type="entry name" value="SECY/SEC61-ALPHA FAMILY MEMBER"/>
    <property type="match status" value="1"/>
</dbReference>
<evidence type="ECO:0000256" key="1">
    <source>
        <dbReference type="ARBA" id="ARBA00004141"/>
    </source>
</evidence>
<evidence type="ECO:0000256" key="11">
    <source>
        <dbReference type="RuleBase" id="RU000537"/>
    </source>
</evidence>
<gene>
    <name evidence="10" type="primary">secY</name>
    <name evidence="15" type="ORF">BCF33_2372</name>
</gene>
<evidence type="ECO:0000256" key="9">
    <source>
        <dbReference type="ARBA" id="ARBA00039733"/>
    </source>
</evidence>
<feature type="compositionally biased region" description="Low complexity" evidence="14">
    <location>
        <begin position="445"/>
        <end position="454"/>
    </location>
</feature>
<proteinExistence type="inferred from homology"/>
<feature type="transmembrane region" description="Helical" evidence="10">
    <location>
        <begin position="27"/>
        <end position="45"/>
    </location>
</feature>
<evidence type="ECO:0000256" key="2">
    <source>
        <dbReference type="ARBA" id="ARBA00005751"/>
    </source>
</evidence>
<keyword evidence="5 10" id="KW-0653">Protein transport</keyword>
<dbReference type="PROSITE" id="PS00755">
    <property type="entry name" value="SECY_1"/>
    <property type="match status" value="1"/>
</dbReference>
<dbReference type="PRINTS" id="PR00303">
    <property type="entry name" value="SECYTRNLCASE"/>
</dbReference>
<evidence type="ECO:0000313" key="16">
    <source>
        <dbReference type="Proteomes" id="UP000238801"/>
    </source>
</evidence>
<feature type="transmembrane region" description="Helical" evidence="10">
    <location>
        <begin position="397"/>
        <end position="417"/>
    </location>
</feature>
<feature type="transmembrane region" description="Helical" evidence="10">
    <location>
        <begin position="315"/>
        <end position="337"/>
    </location>
</feature>
<keyword evidence="7 10" id="KW-0811">Translocation</keyword>
<comment type="subcellular location">
    <subcellularLocation>
        <location evidence="10">Cell membrane</location>
        <topology evidence="10">Multi-pass membrane protein</topology>
    </subcellularLocation>
    <subcellularLocation>
        <location evidence="1 12">Membrane</location>
        <topology evidence="1 12">Multi-pass membrane protein</topology>
    </subcellularLocation>
</comment>
<dbReference type="GO" id="GO:0043952">
    <property type="term" value="P:protein transport by the Sec complex"/>
    <property type="evidence" value="ECO:0007669"/>
    <property type="project" value="UniProtKB-UniRule"/>
</dbReference>
<feature type="region of interest" description="Disordered" evidence="14">
    <location>
        <begin position="438"/>
        <end position="463"/>
    </location>
</feature>
<keyword evidence="4 10" id="KW-0812">Transmembrane</keyword>
<evidence type="ECO:0000256" key="12">
    <source>
        <dbReference type="RuleBase" id="RU003484"/>
    </source>
</evidence>
<feature type="transmembrane region" description="Helical" evidence="10">
    <location>
        <begin position="369"/>
        <end position="391"/>
    </location>
</feature>
<comment type="function">
    <text evidence="10 11">The central subunit of the protein translocation channel SecYEG. Consists of two halves formed by TMs 1-5 and 6-10. These two domains form a lateral gate at the front which open onto the bilayer between TMs 2 and 7, and are clamped together by SecE at the back. The channel is closed by both a pore ring composed of hydrophobic SecY resides and a short helix (helix 2A) on the extracellular side of the membrane which forms a plug. The plug probably moves laterally to allow the channel to open. The ring and the pore may move independently.</text>
</comment>
<accession>A0A2T0X3H5</accession>
<evidence type="ECO:0000256" key="14">
    <source>
        <dbReference type="SAM" id="MobiDB-lite"/>
    </source>
</evidence>
<evidence type="ECO:0000256" key="13">
    <source>
        <dbReference type="RuleBase" id="RU004349"/>
    </source>
</evidence>
<dbReference type="EMBL" id="PVTT01000002">
    <property type="protein sequence ID" value="PRY93502.1"/>
    <property type="molecule type" value="Genomic_DNA"/>
</dbReference>
<dbReference type="GO" id="GO:0006605">
    <property type="term" value="P:protein targeting"/>
    <property type="evidence" value="ECO:0007669"/>
    <property type="project" value="UniProtKB-UniRule"/>
</dbReference>